<dbReference type="AlphaFoldDB" id="A0A0D8BWD8"/>
<evidence type="ECO:0000256" key="1">
    <source>
        <dbReference type="SAM" id="Phobius"/>
    </source>
</evidence>
<dbReference type="OrthoDB" id="2970933at2"/>
<protein>
    <submittedName>
        <fullName evidence="2">Putative membrane protein</fullName>
    </submittedName>
</protein>
<accession>A0A0D8BWD8</accession>
<gene>
    <name evidence="2" type="ORF">LG52_1268</name>
</gene>
<reference evidence="2 3" key="1">
    <citation type="submission" date="2015-01" db="EMBL/GenBank/DDBJ databases">
        <authorList>
            <person name="Filippidou S."/>
            <person name="Jeanneret N."/>
            <person name="Russel-Delif L."/>
            <person name="Junier T."/>
            <person name="Wunderlin T."/>
            <person name="Molina V."/>
            <person name="Johnson S.L."/>
            <person name="Davenport K.W."/>
            <person name="Chain P.S."/>
            <person name="Dorador C."/>
            <person name="Junier P."/>
        </authorList>
    </citation>
    <scope>NUCLEOTIDE SEQUENCE [LARGE SCALE GENOMIC DNA]</scope>
    <source>
        <strain evidence="2 3">Et7/4</strain>
    </source>
</reference>
<dbReference type="EMBL" id="JYBP01000003">
    <property type="protein sequence ID" value="KJE28284.1"/>
    <property type="molecule type" value="Genomic_DNA"/>
</dbReference>
<feature type="transmembrane region" description="Helical" evidence="1">
    <location>
        <begin position="6"/>
        <end position="28"/>
    </location>
</feature>
<feature type="transmembrane region" description="Helical" evidence="1">
    <location>
        <begin position="35"/>
        <end position="52"/>
    </location>
</feature>
<keyword evidence="1" id="KW-0472">Membrane</keyword>
<keyword evidence="1" id="KW-0812">Transmembrane</keyword>
<organism evidence="2 3">
    <name type="scientific">Geobacillus kaustophilus</name>
    <dbReference type="NCBI Taxonomy" id="1462"/>
    <lineage>
        <taxon>Bacteria</taxon>
        <taxon>Bacillati</taxon>
        <taxon>Bacillota</taxon>
        <taxon>Bacilli</taxon>
        <taxon>Bacillales</taxon>
        <taxon>Anoxybacillaceae</taxon>
        <taxon>Geobacillus</taxon>
        <taxon>Geobacillus thermoleovorans group</taxon>
    </lineage>
</organism>
<keyword evidence="1" id="KW-1133">Transmembrane helix</keyword>
<name>A0A0D8BWD8_GEOKU</name>
<comment type="caution">
    <text evidence="2">The sequence shown here is derived from an EMBL/GenBank/DDBJ whole genome shotgun (WGS) entry which is preliminary data.</text>
</comment>
<proteinExistence type="predicted"/>
<dbReference type="RefSeq" id="WP_044731341.1">
    <property type="nucleotide sequence ID" value="NZ_JYBP01000003.1"/>
</dbReference>
<sequence>MRRFWLGVMWFSVVWVLYGIGAAGYHVWTAHRMDGQALILALGMAIMAWRAWDEYRGNGWTWKKEDGRHE</sequence>
<dbReference type="Proteomes" id="UP000032522">
    <property type="component" value="Unassembled WGS sequence"/>
</dbReference>
<evidence type="ECO:0000313" key="2">
    <source>
        <dbReference type="EMBL" id="KJE28284.1"/>
    </source>
</evidence>
<evidence type="ECO:0000313" key="3">
    <source>
        <dbReference type="Proteomes" id="UP000032522"/>
    </source>
</evidence>
<dbReference type="PATRIC" id="fig|1462.6.peg.1460"/>